<dbReference type="AlphaFoldDB" id="A0A316UUM3"/>
<name>A0A316UUM3_9BASI</name>
<protein>
    <submittedName>
        <fullName evidence="2">Uncharacterized protein</fullName>
    </submittedName>
</protein>
<evidence type="ECO:0000313" key="2">
    <source>
        <dbReference type="EMBL" id="PWN29010.1"/>
    </source>
</evidence>
<dbReference type="EMBL" id="KZ819664">
    <property type="protein sequence ID" value="PWN29010.1"/>
    <property type="molecule type" value="Genomic_DNA"/>
</dbReference>
<dbReference type="Proteomes" id="UP000245884">
    <property type="component" value="Unassembled WGS sequence"/>
</dbReference>
<evidence type="ECO:0000313" key="3">
    <source>
        <dbReference type="Proteomes" id="UP000245884"/>
    </source>
</evidence>
<sequence>MKAGRSPSCPWPAPRLLEITCSSSYQSSVTLIKNSYSRTDFSLSCCQAICTRSRFYLSLSQHRPTRPTHGLRKSSADGHRLHFTPNRLLLLPRAASWAALRTTAFCVLSQPIDPLTIILRQGRSTETKKRRSRRIGKALTSNTRPSGGQ</sequence>
<proteinExistence type="predicted"/>
<keyword evidence="3" id="KW-1185">Reference proteome</keyword>
<reference evidence="2 3" key="1">
    <citation type="journal article" date="2018" name="Mol. Biol. Evol.">
        <title>Broad Genomic Sampling Reveals a Smut Pathogenic Ancestry of the Fungal Clade Ustilaginomycotina.</title>
        <authorList>
            <person name="Kijpornyongpan T."/>
            <person name="Mondo S.J."/>
            <person name="Barry K."/>
            <person name="Sandor L."/>
            <person name="Lee J."/>
            <person name="Lipzen A."/>
            <person name="Pangilinan J."/>
            <person name="LaButti K."/>
            <person name="Hainaut M."/>
            <person name="Henrissat B."/>
            <person name="Grigoriev I.V."/>
            <person name="Spatafora J.W."/>
            <person name="Aime M.C."/>
        </authorList>
    </citation>
    <scope>NUCLEOTIDE SEQUENCE [LARGE SCALE GENOMIC DNA]</scope>
    <source>
        <strain evidence="2 3">MCA 5214</strain>
    </source>
</reference>
<gene>
    <name evidence="2" type="ORF">BDZ90DRAFT_136841</name>
</gene>
<feature type="compositionally biased region" description="Polar residues" evidence="1">
    <location>
        <begin position="139"/>
        <end position="149"/>
    </location>
</feature>
<organism evidence="2 3">
    <name type="scientific">Jaminaea rosea</name>
    <dbReference type="NCBI Taxonomy" id="1569628"/>
    <lineage>
        <taxon>Eukaryota</taxon>
        <taxon>Fungi</taxon>
        <taxon>Dikarya</taxon>
        <taxon>Basidiomycota</taxon>
        <taxon>Ustilaginomycotina</taxon>
        <taxon>Exobasidiomycetes</taxon>
        <taxon>Microstromatales</taxon>
        <taxon>Microstromatales incertae sedis</taxon>
        <taxon>Jaminaea</taxon>
    </lineage>
</organism>
<accession>A0A316UUM3</accession>
<dbReference type="GeneID" id="37025252"/>
<feature type="region of interest" description="Disordered" evidence="1">
    <location>
        <begin position="123"/>
        <end position="149"/>
    </location>
</feature>
<dbReference type="RefSeq" id="XP_025363622.1">
    <property type="nucleotide sequence ID" value="XM_025503429.1"/>
</dbReference>
<evidence type="ECO:0000256" key="1">
    <source>
        <dbReference type="SAM" id="MobiDB-lite"/>
    </source>
</evidence>